<gene>
    <name evidence="2" type="ORF">ALC53_00164</name>
</gene>
<accession>A0A195BZ82</accession>
<evidence type="ECO:0000313" key="3">
    <source>
        <dbReference type="Proteomes" id="UP000078540"/>
    </source>
</evidence>
<name>A0A195BZ82_9HYME</name>
<feature type="transmembrane region" description="Helical" evidence="1">
    <location>
        <begin position="70"/>
        <end position="89"/>
    </location>
</feature>
<keyword evidence="3" id="KW-1185">Reference proteome</keyword>
<sequence>MSGNVSLTKPSWKRNIFALVDERGAGRNLEIGSFSFIFREIFLSIDINSVAPRGYVCNDPRYRSFLTLDVASFPLAILFANFLIGNWWAMQIPIFARREEGAFDAYLCSTTKLPFPWKWRCVLTAIRSASAISYLAVCRHVAMV</sequence>
<keyword evidence="1" id="KW-1133">Transmembrane helix</keyword>
<dbReference type="EMBL" id="KQ976394">
    <property type="protein sequence ID" value="KYM93228.1"/>
    <property type="molecule type" value="Genomic_DNA"/>
</dbReference>
<keyword evidence="1" id="KW-0812">Transmembrane</keyword>
<proteinExistence type="predicted"/>
<evidence type="ECO:0000313" key="2">
    <source>
        <dbReference type="EMBL" id="KYM93228.1"/>
    </source>
</evidence>
<organism evidence="2 3">
    <name type="scientific">Atta colombica</name>
    <dbReference type="NCBI Taxonomy" id="520822"/>
    <lineage>
        <taxon>Eukaryota</taxon>
        <taxon>Metazoa</taxon>
        <taxon>Ecdysozoa</taxon>
        <taxon>Arthropoda</taxon>
        <taxon>Hexapoda</taxon>
        <taxon>Insecta</taxon>
        <taxon>Pterygota</taxon>
        <taxon>Neoptera</taxon>
        <taxon>Endopterygota</taxon>
        <taxon>Hymenoptera</taxon>
        <taxon>Apocrita</taxon>
        <taxon>Aculeata</taxon>
        <taxon>Formicoidea</taxon>
        <taxon>Formicidae</taxon>
        <taxon>Myrmicinae</taxon>
        <taxon>Atta</taxon>
    </lineage>
</organism>
<dbReference type="Proteomes" id="UP000078540">
    <property type="component" value="Unassembled WGS sequence"/>
</dbReference>
<keyword evidence="1" id="KW-0472">Membrane</keyword>
<protein>
    <submittedName>
        <fullName evidence="2">Uncharacterized protein</fullName>
    </submittedName>
</protein>
<reference evidence="2 3" key="1">
    <citation type="submission" date="2015-09" db="EMBL/GenBank/DDBJ databases">
        <title>Atta colombica WGS genome.</title>
        <authorList>
            <person name="Nygaard S."/>
            <person name="Hu H."/>
            <person name="Boomsma J."/>
            <person name="Zhang G."/>
        </authorList>
    </citation>
    <scope>NUCLEOTIDE SEQUENCE [LARGE SCALE GENOMIC DNA]</scope>
    <source>
        <strain evidence="2">Treedump-2</strain>
        <tissue evidence="2">Whole body</tissue>
    </source>
</reference>
<dbReference type="AlphaFoldDB" id="A0A195BZ82"/>
<evidence type="ECO:0000256" key="1">
    <source>
        <dbReference type="SAM" id="Phobius"/>
    </source>
</evidence>